<dbReference type="Proteomes" id="UP001595816">
    <property type="component" value="Unassembled WGS sequence"/>
</dbReference>
<organism evidence="2 3">
    <name type="scientific">Hamadaea flava</name>
    <dbReference type="NCBI Taxonomy" id="1742688"/>
    <lineage>
        <taxon>Bacteria</taxon>
        <taxon>Bacillati</taxon>
        <taxon>Actinomycetota</taxon>
        <taxon>Actinomycetes</taxon>
        <taxon>Micromonosporales</taxon>
        <taxon>Micromonosporaceae</taxon>
        <taxon>Hamadaea</taxon>
    </lineage>
</organism>
<dbReference type="RefSeq" id="WP_253762367.1">
    <property type="nucleotide sequence ID" value="NZ_JAMZDZ010000001.1"/>
</dbReference>
<dbReference type="InterPro" id="IPR000600">
    <property type="entry name" value="ROK"/>
</dbReference>
<evidence type="ECO:0000313" key="3">
    <source>
        <dbReference type="Proteomes" id="UP001595816"/>
    </source>
</evidence>
<comment type="similarity">
    <text evidence="1">Belongs to the ROK (NagC/XylR) family.</text>
</comment>
<dbReference type="PROSITE" id="PS01125">
    <property type="entry name" value="ROK"/>
    <property type="match status" value="1"/>
</dbReference>
<dbReference type="Pfam" id="PF00480">
    <property type="entry name" value="ROK"/>
    <property type="match status" value="1"/>
</dbReference>
<reference evidence="3" key="1">
    <citation type="journal article" date="2019" name="Int. J. Syst. Evol. Microbiol.">
        <title>The Global Catalogue of Microorganisms (GCM) 10K type strain sequencing project: providing services to taxonomists for standard genome sequencing and annotation.</title>
        <authorList>
            <consortium name="The Broad Institute Genomics Platform"/>
            <consortium name="The Broad Institute Genome Sequencing Center for Infectious Disease"/>
            <person name="Wu L."/>
            <person name="Ma J."/>
        </authorList>
    </citation>
    <scope>NUCLEOTIDE SEQUENCE [LARGE SCALE GENOMIC DNA]</scope>
    <source>
        <strain evidence="3">CGMCC 4.7289</strain>
    </source>
</reference>
<dbReference type="InterPro" id="IPR049874">
    <property type="entry name" value="ROK_cs"/>
</dbReference>
<gene>
    <name evidence="2" type="ORF">ACFOZ4_23450</name>
</gene>
<protein>
    <submittedName>
        <fullName evidence="2">ROK family protein</fullName>
    </submittedName>
</protein>
<dbReference type="PANTHER" id="PTHR18964">
    <property type="entry name" value="ROK (REPRESSOR, ORF, KINASE) FAMILY"/>
    <property type="match status" value="1"/>
</dbReference>
<sequence>MTGGPGHDLVLGIDIGGTKTAVAAVDRDGRTYATRVAPTPAAEGAAAILEVAARLADEVRHDVGGSVSAAGVGAPGVVDARRGVVVSATDLLRGWAGTPIVDLLSQRLCLPVAVDNDVRAAGLGEARYGAGRTAGFAVVVAVGTGIGAAVIREGVLLPGSCGVAGHLGHIPVPGTGDDLCSCGRSDHLEAAAAGPAILRAAHRAGLAATTTIEVMALAETDPQAAAVVTNAATVLGRALGGVVNLLDPDAIVVGGGVAEAGGVWWRPLRAAFDAELLPPAAPALVPATLGTQAGVIGAATMARDLVNGRNPR</sequence>
<dbReference type="Gene3D" id="3.30.420.40">
    <property type="match status" value="2"/>
</dbReference>
<dbReference type="PANTHER" id="PTHR18964:SF149">
    <property type="entry name" value="BIFUNCTIONAL UDP-N-ACETYLGLUCOSAMINE 2-EPIMERASE_N-ACETYLMANNOSAMINE KINASE"/>
    <property type="match status" value="1"/>
</dbReference>
<name>A0ABV8LRA8_9ACTN</name>
<dbReference type="SUPFAM" id="SSF53067">
    <property type="entry name" value="Actin-like ATPase domain"/>
    <property type="match status" value="1"/>
</dbReference>
<evidence type="ECO:0000313" key="2">
    <source>
        <dbReference type="EMBL" id="MFC4133575.1"/>
    </source>
</evidence>
<accession>A0ABV8LRA8</accession>
<dbReference type="EMBL" id="JBHSAY010000012">
    <property type="protein sequence ID" value="MFC4133575.1"/>
    <property type="molecule type" value="Genomic_DNA"/>
</dbReference>
<keyword evidence="3" id="KW-1185">Reference proteome</keyword>
<evidence type="ECO:0000256" key="1">
    <source>
        <dbReference type="ARBA" id="ARBA00006479"/>
    </source>
</evidence>
<proteinExistence type="inferred from homology"/>
<comment type="caution">
    <text evidence="2">The sequence shown here is derived from an EMBL/GenBank/DDBJ whole genome shotgun (WGS) entry which is preliminary data.</text>
</comment>
<dbReference type="InterPro" id="IPR043129">
    <property type="entry name" value="ATPase_NBD"/>
</dbReference>